<dbReference type="AlphaFoldDB" id="A0AAW2F6Y4"/>
<proteinExistence type="predicted"/>
<feature type="region of interest" description="Disordered" evidence="1">
    <location>
        <begin position="1"/>
        <end position="311"/>
    </location>
</feature>
<evidence type="ECO:0000313" key="3">
    <source>
        <dbReference type="Proteomes" id="UP001430953"/>
    </source>
</evidence>
<gene>
    <name evidence="2" type="ORF">PUN28_012864</name>
</gene>
<feature type="compositionally biased region" description="Polar residues" evidence="1">
    <location>
        <begin position="257"/>
        <end position="268"/>
    </location>
</feature>
<organism evidence="2 3">
    <name type="scientific">Cardiocondyla obscurior</name>
    <dbReference type="NCBI Taxonomy" id="286306"/>
    <lineage>
        <taxon>Eukaryota</taxon>
        <taxon>Metazoa</taxon>
        <taxon>Ecdysozoa</taxon>
        <taxon>Arthropoda</taxon>
        <taxon>Hexapoda</taxon>
        <taxon>Insecta</taxon>
        <taxon>Pterygota</taxon>
        <taxon>Neoptera</taxon>
        <taxon>Endopterygota</taxon>
        <taxon>Hymenoptera</taxon>
        <taxon>Apocrita</taxon>
        <taxon>Aculeata</taxon>
        <taxon>Formicoidea</taxon>
        <taxon>Formicidae</taxon>
        <taxon>Myrmicinae</taxon>
        <taxon>Cardiocondyla</taxon>
    </lineage>
</organism>
<evidence type="ECO:0000256" key="1">
    <source>
        <dbReference type="SAM" id="MobiDB-lite"/>
    </source>
</evidence>
<feature type="compositionally biased region" description="Pro residues" evidence="1">
    <location>
        <begin position="23"/>
        <end position="33"/>
    </location>
</feature>
<accession>A0AAW2F6Y4</accession>
<keyword evidence="3" id="KW-1185">Reference proteome</keyword>
<feature type="compositionally biased region" description="Polar residues" evidence="1">
    <location>
        <begin position="84"/>
        <end position="108"/>
    </location>
</feature>
<feature type="compositionally biased region" description="Polar residues" evidence="1">
    <location>
        <begin position="184"/>
        <end position="209"/>
    </location>
</feature>
<feature type="compositionally biased region" description="Basic residues" evidence="1">
    <location>
        <begin position="127"/>
        <end position="138"/>
    </location>
</feature>
<feature type="compositionally biased region" description="Low complexity" evidence="1">
    <location>
        <begin position="8"/>
        <end position="22"/>
    </location>
</feature>
<feature type="compositionally biased region" description="Low complexity" evidence="1">
    <location>
        <begin position="283"/>
        <end position="301"/>
    </location>
</feature>
<name>A0AAW2F6Y4_9HYME</name>
<reference evidence="2 3" key="1">
    <citation type="submission" date="2023-03" db="EMBL/GenBank/DDBJ databases">
        <title>High recombination rates correlate with genetic variation in Cardiocondyla obscurior ants.</title>
        <authorList>
            <person name="Errbii M."/>
        </authorList>
    </citation>
    <scope>NUCLEOTIDE SEQUENCE [LARGE SCALE GENOMIC DNA]</scope>
    <source>
        <strain evidence="2">Alpha-2009</strain>
        <tissue evidence="2">Whole body</tissue>
    </source>
</reference>
<dbReference type="Proteomes" id="UP001430953">
    <property type="component" value="Unassembled WGS sequence"/>
</dbReference>
<evidence type="ECO:0000313" key="2">
    <source>
        <dbReference type="EMBL" id="KAL0111257.1"/>
    </source>
</evidence>
<sequence>MKRAQAKELFGSLSESSESLSASPPPGTWPPTIDPSRSYPVPRVDTTVQRGDNSQQRHTRWLKEPPSAPPRLEPKRRGRPAIMATTTGPTTSSSIKPGQEEAPTTTGRTPPVSITAAGSGGLTASGRTRKSAGTRKIRPVTASMAAPSTARGRSRESVRQASPAASSTAHGLSREPGRQPPTKADSSSPGLGSPASNQSGSRAGSTGQTAKKPPGPSIRFMEILRPPRTEVGTIAALERVPSPNVGLRPQEGPLAVSSESTGPARTQGPTGRATSASPPPPAKRAAAAAAPSMTAASTTRPPSAPPAAIGVPREGLREPLALPLPPFAYQPPGPSPLPPAPPAYVVNQRWHAKPGVPLHVPIQLPDGDIVNVPMSAIRHNRKFRAHSSTGRWVMRFASDGRLTMCRKVQ</sequence>
<protein>
    <submittedName>
        <fullName evidence="2">Uncharacterized protein</fullName>
    </submittedName>
</protein>
<comment type="caution">
    <text evidence="2">The sequence shown here is derived from an EMBL/GenBank/DDBJ whole genome shotgun (WGS) entry which is preliminary data.</text>
</comment>
<dbReference type="EMBL" id="JADYXP020000013">
    <property type="protein sequence ID" value="KAL0111257.1"/>
    <property type="molecule type" value="Genomic_DNA"/>
</dbReference>
<feature type="compositionally biased region" description="Polar residues" evidence="1">
    <location>
        <begin position="46"/>
        <end position="56"/>
    </location>
</feature>
<feature type="compositionally biased region" description="Polar residues" evidence="1">
    <location>
        <begin position="159"/>
        <end position="170"/>
    </location>
</feature>